<dbReference type="Proteomes" id="UP000187181">
    <property type="component" value="Unassembled WGS sequence"/>
</dbReference>
<organism evidence="1 2">
    <name type="scientific">Pontibacter indicus</name>
    <dbReference type="NCBI Taxonomy" id="1317125"/>
    <lineage>
        <taxon>Bacteria</taxon>
        <taxon>Pseudomonadati</taxon>
        <taxon>Bacteroidota</taxon>
        <taxon>Cytophagia</taxon>
        <taxon>Cytophagales</taxon>
        <taxon>Hymenobacteraceae</taxon>
        <taxon>Pontibacter</taxon>
    </lineage>
</organism>
<gene>
    <name evidence="1" type="ORF">SAMN05444128_2599</name>
</gene>
<proteinExistence type="predicted"/>
<evidence type="ECO:0000313" key="2">
    <source>
        <dbReference type="Proteomes" id="UP000187181"/>
    </source>
</evidence>
<accession>A0A1R3XLY9</accession>
<keyword evidence="2" id="KW-1185">Reference proteome</keyword>
<reference evidence="2" key="1">
    <citation type="submission" date="2017-01" db="EMBL/GenBank/DDBJ databases">
        <authorList>
            <person name="Varghese N."/>
            <person name="Submissions S."/>
        </authorList>
    </citation>
    <scope>NUCLEOTIDE SEQUENCE [LARGE SCALE GENOMIC DNA]</scope>
    <source>
        <strain evidence="2">LP100</strain>
    </source>
</reference>
<sequence>MPLPDLEEEDFPDFESEVLEVVLVLVLAFVPVDFVSVEVDLLLLFEVGLELEDDEPMLELPWFPMLELPWFIESMPEPLELEPLWFEVPEDILPDILPDWLDD</sequence>
<dbReference type="EMBL" id="FTPP01000002">
    <property type="protein sequence ID" value="SIT91473.1"/>
    <property type="molecule type" value="Genomic_DNA"/>
</dbReference>
<dbReference type="AlphaFoldDB" id="A0A1R3XLY9"/>
<name>A0A1R3XLY9_9BACT</name>
<evidence type="ECO:0000313" key="1">
    <source>
        <dbReference type="EMBL" id="SIT91473.1"/>
    </source>
</evidence>
<protein>
    <submittedName>
        <fullName evidence="1">Uncharacterized protein</fullName>
    </submittedName>
</protein>